<gene>
    <name evidence="1" type="ORF">X943_002995</name>
</gene>
<proteinExistence type="predicted"/>
<dbReference type="EMBL" id="JAHBMH010000062">
    <property type="protein sequence ID" value="KAK1934906.1"/>
    <property type="molecule type" value="Genomic_DNA"/>
</dbReference>
<sequence length="208" mass="23365">MWNRARVKTTPQQALGQLSRLSRRYNIEKIQKLSANFEKACWRTLRCAEERAYRQKYAFLKHCLNVIKAQTGGMKQQVVPLENLASQISGRFNGDNAASLHEQINANLQVLISSLPSCIRKDDGLTVAEVTSKKAELLQRCLENGLPLTESQQAICKLIEIAKLKRLNKTLGSGSKRKDSTDNITQGYVKRELEAMAAEHMAHVQSGQ</sequence>
<evidence type="ECO:0000313" key="2">
    <source>
        <dbReference type="Proteomes" id="UP001195914"/>
    </source>
</evidence>
<reference evidence="1" key="1">
    <citation type="journal article" date="2014" name="Nucleic Acids Res.">
        <title>The evolutionary dynamics of variant antigen genes in Babesia reveal a history of genomic innovation underlying host-parasite interaction.</title>
        <authorList>
            <person name="Jackson A.P."/>
            <person name="Otto T.D."/>
            <person name="Darby A."/>
            <person name="Ramaprasad A."/>
            <person name="Xia D."/>
            <person name="Echaide I.E."/>
            <person name="Farber M."/>
            <person name="Gahlot S."/>
            <person name="Gamble J."/>
            <person name="Gupta D."/>
            <person name="Gupta Y."/>
            <person name="Jackson L."/>
            <person name="Malandrin L."/>
            <person name="Malas T.B."/>
            <person name="Moussa E."/>
            <person name="Nair M."/>
            <person name="Reid A.J."/>
            <person name="Sanders M."/>
            <person name="Sharma J."/>
            <person name="Tracey A."/>
            <person name="Quail M.A."/>
            <person name="Weir W."/>
            <person name="Wastling J.M."/>
            <person name="Hall N."/>
            <person name="Willadsen P."/>
            <person name="Lingelbach K."/>
            <person name="Shiels B."/>
            <person name="Tait A."/>
            <person name="Berriman M."/>
            <person name="Allred D.R."/>
            <person name="Pain A."/>
        </authorList>
    </citation>
    <scope>NUCLEOTIDE SEQUENCE</scope>
    <source>
        <strain evidence="1">1802A</strain>
    </source>
</reference>
<dbReference type="AlphaFoldDB" id="A0AAD9GAP2"/>
<keyword evidence="2" id="KW-1185">Reference proteome</keyword>
<name>A0AAD9GAP2_BABDI</name>
<dbReference type="Proteomes" id="UP001195914">
    <property type="component" value="Unassembled WGS sequence"/>
</dbReference>
<accession>A0AAD9GAP2</accession>
<protein>
    <submittedName>
        <fullName evidence="1">Uncharacterized protein</fullName>
    </submittedName>
</protein>
<reference evidence="1" key="2">
    <citation type="submission" date="2021-05" db="EMBL/GenBank/DDBJ databases">
        <authorList>
            <person name="Pain A."/>
        </authorList>
    </citation>
    <scope>NUCLEOTIDE SEQUENCE</scope>
    <source>
        <strain evidence="1">1802A</strain>
    </source>
</reference>
<organism evidence="1 2">
    <name type="scientific">Babesia divergens</name>
    <dbReference type="NCBI Taxonomy" id="32595"/>
    <lineage>
        <taxon>Eukaryota</taxon>
        <taxon>Sar</taxon>
        <taxon>Alveolata</taxon>
        <taxon>Apicomplexa</taxon>
        <taxon>Aconoidasida</taxon>
        <taxon>Piroplasmida</taxon>
        <taxon>Babesiidae</taxon>
        <taxon>Babesia</taxon>
    </lineage>
</organism>
<comment type="caution">
    <text evidence="1">The sequence shown here is derived from an EMBL/GenBank/DDBJ whole genome shotgun (WGS) entry which is preliminary data.</text>
</comment>
<evidence type="ECO:0000313" key="1">
    <source>
        <dbReference type="EMBL" id="KAK1934906.1"/>
    </source>
</evidence>